<evidence type="ECO:0000313" key="1">
    <source>
        <dbReference type="EMBL" id="AUX22278.1"/>
    </source>
</evidence>
<protein>
    <submittedName>
        <fullName evidence="1">Uncharacterized protein</fullName>
    </submittedName>
</protein>
<dbReference type="RefSeq" id="WP_129347470.1">
    <property type="nucleotide sequence ID" value="NZ_CP012670.1"/>
</dbReference>
<dbReference type="Proteomes" id="UP000295781">
    <property type="component" value="Chromosome"/>
</dbReference>
<sequence>MGQDWETDANDVDLHIRDDRGGHAYYASPALPSGGRLHADVTTGYGPECFTLRAPRDQRASRYTLQAHYYARGPMGYGMGKLQIVDHDGEGGLSFEERPFVIMNDQAFVDLGAVAR</sequence>
<proteinExistence type="predicted"/>
<dbReference type="EMBL" id="CP012670">
    <property type="protein sequence ID" value="AUX22278.1"/>
    <property type="molecule type" value="Genomic_DNA"/>
</dbReference>
<evidence type="ECO:0000313" key="2">
    <source>
        <dbReference type="Proteomes" id="UP000295781"/>
    </source>
</evidence>
<accession>A0A4P2Q048</accession>
<gene>
    <name evidence="1" type="ORF">SOCEGT47_027790</name>
</gene>
<dbReference type="AlphaFoldDB" id="A0A4P2Q048"/>
<name>A0A4P2Q048_SORCE</name>
<organism evidence="1 2">
    <name type="scientific">Sorangium cellulosum</name>
    <name type="common">Polyangium cellulosum</name>
    <dbReference type="NCBI Taxonomy" id="56"/>
    <lineage>
        <taxon>Bacteria</taxon>
        <taxon>Pseudomonadati</taxon>
        <taxon>Myxococcota</taxon>
        <taxon>Polyangia</taxon>
        <taxon>Polyangiales</taxon>
        <taxon>Polyangiaceae</taxon>
        <taxon>Sorangium</taxon>
    </lineage>
</organism>
<dbReference type="OrthoDB" id="310294at2"/>
<reference evidence="1 2" key="1">
    <citation type="submission" date="2015-09" db="EMBL/GenBank/DDBJ databases">
        <title>Sorangium comparison.</title>
        <authorList>
            <person name="Zaburannyi N."/>
            <person name="Bunk B."/>
            <person name="Overmann J."/>
            <person name="Mueller R."/>
        </authorList>
    </citation>
    <scope>NUCLEOTIDE SEQUENCE [LARGE SCALE GENOMIC DNA]</scope>
    <source>
        <strain evidence="1 2">So ceGT47</strain>
    </source>
</reference>